<dbReference type="InterPro" id="IPR003835">
    <property type="entry name" value="Glyco_trans_19"/>
</dbReference>
<keyword evidence="5" id="KW-0808">Transferase</keyword>
<comment type="caution">
    <text evidence="8">The sequence shown here is derived from an EMBL/GenBank/DDBJ whole genome shotgun (WGS) entry which is preliminary data.</text>
</comment>
<proteinExistence type="predicted"/>
<dbReference type="AlphaFoldDB" id="X1QV07"/>
<dbReference type="PANTHER" id="PTHR30372">
    <property type="entry name" value="LIPID-A-DISACCHARIDE SYNTHASE"/>
    <property type="match status" value="1"/>
</dbReference>
<keyword evidence="4" id="KW-0328">Glycosyltransferase</keyword>
<evidence type="ECO:0000256" key="3">
    <source>
        <dbReference type="ARBA" id="ARBA00022556"/>
    </source>
</evidence>
<dbReference type="GO" id="GO:0008915">
    <property type="term" value="F:lipid-A-disaccharide synthase activity"/>
    <property type="evidence" value="ECO:0007669"/>
    <property type="project" value="UniProtKB-EC"/>
</dbReference>
<feature type="non-terminal residue" evidence="8">
    <location>
        <position position="1"/>
    </location>
</feature>
<sequence length="234" mass="26935">RLKTIKKYVDKMLLIFPFEAKIYQQAGIPAEYVGHPLLERMNLSLSREEFYQKYNLSPDKKTICLLPGSRQSEINYHMPILTPAVQKIEEEWGIQHVLPLAENLDVEYLRSFLPPDQSRINILTEDRLEGMAYSDLILSSCGTANLEAALLGVPFIAYYRISPLTYSLGIPFVRTRTYSIVNILAGSKIIPELIQKRFTPDNIVNETRNILQSEQTRARMKEQFQKIRGSLGER</sequence>
<reference evidence="8" key="1">
    <citation type="journal article" date="2014" name="Front. Microbiol.">
        <title>High frequency of phylogenetically diverse reductive dehalogenase-homologous genes in deep subseafloor sedimentary metagenomes.</title>
        <authorList>
            <person name="Kawai M."/>
            <person name="Futagami T."/>
            <person name="Toyoda A."/>
            <person name="Takaki Y."/>
            <person name="Nishi S."/>
            <person name="Hori S."/>
            <person name="Arai W."/>
            <person name="Tsubouchi T."/>
            <person name="Morono Y."/>
            <person name="Uchiyama I."/>
            <person name="Ito T."/>
            <person name="Fujiyama A."/>
            <person name="Inagaki F."/>
            <person name="Takami H."/>
        </authorList>
    </citation>
    <scope>NUCLEOTIDE SEQUENCE</scope>
    <source>
        <strain evidence="8">Expedition CK06-06</strain>
    </source>
</reference>
<evidence type="ECO:0000256" key="6">
    <source>
        <dbReference type="ARBA" id="ARBA00023098"/>
    </source>
</evidence>
<evidence type="ECO:0000256" key="2">
    <source>
        <dbReference type="ARBA" id="ARBA00022516"/>
    </source>
</evidence>
<dbReference type="GO" id="GO:0016020">
    <property type="term" value="C:membrane"/>
    <property type="evidence" value="ECO:0007669"/>
    <property type="project" value="GOC"/>
</dbReference>
<keyword evidence="3" id="KW-0441">Lipid A biosynthesis</keyword>
<accession>X1QV07</accession>
<name>X1QV07_9ZZZZ</name>
<dbReference type="PANTHER" id="PTHR30372:SF4">
    <property type="entry name" value="LIPID-A-DISACCHARIDE SYNTHASE, MITOCHONDRIAL-RELATED"/>
    <property type="match status" value="1"/>
</dbReference>
<dbReference type="EC" id="2.4.1.182" evidence="1"/>
<keyword evidence="2" id="KW-0444">Lipid biosynthesis</keyword>
<keyword evidence="6" id="KW-0443">Lipid metabolism</keyword>
<evidence type="ECO:0000256" key="7">
    <source>
        <dbReference type="ARBA" id="ARBA00048975"/>
    </source>
</evidence>
<organism evidence="8">
    <name type="scientific">marine sediment metagenome</name>
    <dbReference type="NCBI Taxonomy" id="412755"/>
    <lineage>
        <taxon>unclassified sequences</taxon>
        <taxon>metagenomes</taxon>
        <taxon>ecological metagenomes</taxon>
    </lineage>
</organism>
<feature type="non-terminal residue" evidence="8">
    <location>
        <position position="234"/>
    </location>
</feature>
<dbReference type="EMBL" id="BARV01035724">
    <property type="protein sequence ID" value="GAI58636.1"/>
    <property type="molecule type" value="Genomic_DNA"/>
</dbReference>
<comment type="catalytic activity">
    <reaction evidence="7">
        <text>a lipid X + a UDP-2-N,3-O-bis[(3R)-3-hydroxyacyl]-alpha-D-glucosamine = a lipid A disaccharide + UDP + H(+)</text>
        <dbReference type="Rhea" id="RHEA:67828"/>
        <dbReference type="ChEBI" id="CHEBI:15378"/>
        <dbReference type="ChEBI" id="CHEBI:58223"/>
        <dbReference type="ChEBI" id="CHEBI:137748"/>
        <dbReference type="ChEBI" id="CHEBI:176338"/>
        <dbReference type="ChEBI" id="CHEBI:176343"/>
        <dbReference type="EC" id="2.4.1.182"/>
    </reaction>
</comment>
<evidence type="ECO:0000256" key="5">
    <source>
        <dbReference type="ARBA" id="ARBA00022679"/>
    </source>
</evidence>
<dbReference type="GO" id="GO:0009245">
    <property type="term" value="P:lipid A biosynthetic process"/>
    <property type="evidence" value="ECO:0007669"/>
    <property type="project" value="UniProtKB-KW"/>
</dbReference>
<protein>
    <recommendedName>
        <fullName evidence="1">lipid-A-disaccharide synthase</fullName>
        <ecNumber evidence="1">2.4.1.182</ecNumber>
    </recommendedName>
</protein>
<dbReference type="Pfam" id="PF02684">
    <property type="entry name" value="LpxB"/>
    <property type="match status" value="1"/>
</dbReference>
<evidence type="ECO:0000313" key="8">
    <source>
        <dbReference type="EMBL" id="GAI58636.1"/>
    </source>
</evidence>
<evidence type="ECO:0000256" key="1">
    <source>
        <dbReference type="ARBA" id="ARBA00012687"/>
    </source>
</evidence>
<dbReference type="GO" id="GO:0005543">
    <property type="term" value="F:phospholipid binding"/>
    <property type="evidence" value="ECO:0007669"/>
    <property type="project" value="TreeGrafter"/>
</dbReference>
<evidence type="ECO:0000256" key="4">
    <source>
        <dbReference type="ARBA" id="ARBA00022676"/>
    </source>
</evidence>
<dbReference type="SUPFAM" id="SSF53756">
    <property type="entry name" value="UDP-Glycosyltransferase/glycogen phosphorylase"/>
    <property type="match status" value="1"/>
</dbReference>
<gene>
    <name evidence="8" type="ORF">S06H3_55685</name>
</gene>